<evidence type="ECO:0000313" key="4">
    <source>
        <dbReference type="Proteomes" id="UP000287823"/>
    </source>
</evidence>
<comment type="caution">
    <text evidence="3">The sequence shown here is derived from an EMBL/GenBank/DDBJ whole genome shotgun (WGS) entry which is preliminary data.</text>
</comment>
<reference evidence="3 4" key="1">
    <citation type="journal article" date="2011" name="Front. Microbiol.">
        <title>Genomic signatures of strain selection and enhancement in Bacillus atrophaeus var. globigii, a historical biowarfare simulant.</title>
        <authorList>
            <person name="Gibbons H.S."/>
            <person name="Broomall S.M."/>
            <person name="McNew L.A."/>
            <person name="Daligault H."/>
            <person name="Chapman C."/>
            <person name="Bruce D."/>
            <person name="Karavis M."/>
            <person name="Krepps M."/>
            <person name="McGregor P.A."/>
            <person name="Hong C."/>
            <person name="Park K.H."/>
            <person name="Akmal A."/>
            <person name="Feldman A."/>
            <person name="Lin J.S."/>
            <person name="Chang W.E."/>
            <person name="Higgs B.W."/>
            <person name="Demirev P."/>
            <person name="Lindquist J."/>
            <person name="Liem A."/>
            <person name="Fochler E."/>
            <person name="Read T.D."/>
            <person name="Tapia R."/>
            <person name="Johnson S."/>
            <person name="Bishop-Lilly K.A."/>
            <person name="Detter C."/>
            <person name="Han C."/>
            <person name="Sozhamannan S."/>
            <person name="Rosenzweig C.N."/>
            <person name="Skowronski E.W."/>
        </authorList>
    </citation>
    <scope>NUCLEOTIDE SEQUENCE [LARGE SCALE GENOMIC DNA]</scope>
    <source>
        <strain evidence="3 4">Y4G10-17</strain>
    </source>
</reference>
<evidence type="ECO:0000259" key="2">
    <source>
        <dbReference type="PROSITE" id="PS50076"/>
    </source>
</evidence>
<evidence type="ECO:0000256" key="1">
    <source>
        <dbReference type="ARBA" id="ARBA00023186"/>
    </source>
</evidence>
<dbReference type="EMBL" id="PIPO01000003">
    <property type="protein sequence ID" value="RUO33099.1"/>
    <property type="molecule type" value="Genomic_DNA"/>
</dbReference>
<sequence length="201" mass="23267">MQAMKQAISEILLTQVQPLSEFELIRILQNEPYELLSERALRGSLSLFQTHFLLFHCLYLLREQWRGEGFSDLRIEPLSIELQPLADGHDKGLQSTDPLAEYYLDISHLKETSGDDVEALLDGFWRRFSHDVVSVSADERSQAMMIMDVQTMPENERQLKRLYRQQVHHKHPDKGGSSDAMQSLQWAYGVLRQVLQNGIRS</sequence>
<dbReference type="RefSeq" id="WP_126789789.1">
    <property type="nucleotide sequence ID" value="NZ_PIPO01000003.1"/>
</dbReference>
<feature type="domain" description="J" evidence="2">
    <location>
        <begin position="142"/>
        <end position="201"/>
    </location>
</feature>
<dbReference type="InterPro" id="IPR036869">
    <property type="entry name" value="J_dom_sf"/>
</dbReference>
<name>A0A432WHD9_9GAMM</name>
<accession>A0A432WHD9</accession>
<protein>
    <submittedName>
        <fullName evidence="3">Molecular chaperone DnaJ</fullName>
    </submittedName>
</protein>
<dbReference type="Gene3D" id="1.10.287.110">
    <property type="entry name" value="DnaJ domain"/>
    <property type="match status" value="1"/>
</dbReference>
<keyword evidence="1" id="KW-0143">Chaperone</keyword>
<dbReference type="InterPro" id="IPR021059">
    <property type="entry name" value="DnaJ-related_N"/>
</dbReference>
<keyword evidence="4" id="KW-1185">Reference proteome</keyword>
<dbReference type="AlphaFoldDB" id="A0A432WHD9"/>
<dbReference type="PROSITE" id="PS50076">
    <property type="entry name" value="DNAJ_2"/>
    <property type="match status" value="1"/>
</dbReference>
<gene>
    <name evidence="3" type="ORF">CWE14_07670</name>
</gene>
<proteinExistence type="predicted"/>
<dbReference type="SUPFAM" id="SSF46565">
    <property type="entry name" value="Chaperone J-domain"/>
    <property type="match status" value="1"/>
</dbReference>
<evidence type="ECO:0000313" key="3">
    <source>
        <dbReference type="EMBL" id="RUO33099.1"/>
    </source>
</evidence>
<dbReference type="Pfam" id="PF12339">
    <property type="entry name" value="DNAJ_related"/>
    <property type="match status" value="1"/>
</dbReference>
<organism evidence="3 4">
    <name type="scientific">Aliidiomarina soli</name>
    <dbReference type="NCBI Taxonomy" id="1928574"/>
    <lineage>
        <taxon>Bacteria</taxon>
        <taxon>Pseudomonadati</taxon>
        <taxon>Pseudomonadota</taxon>
        <taxon>Gammaproteobacteria</taxon>
        <taxon>Alteromonadales</taxon>
        <taxon>Idiomarinaceae</taxon>
        <taxon>Aliidiomarina</taxon>
    </lineage>
</organism>
<dbReference type="Proteomes" id="UP000287823">
    <property type="component" value="Unassembled WGS sequence"/>
</dbReference>
<dbReference type="InterPro" id="IPR001623">
    <property type="entry name" value="DnaJ_domain"/>
</dbReference>